<reference evidence="1" key="1">
    <citation type="submission" date="2021-06" db="EMBL/GenBank/DDBJ databases">
        <authorList>
            <person name="Kallberg Y."/>
            <person name="Tangrot J."/>
            <person name="Rosling A."/>
        </authorList>
    </citation>
    <scope>NUCLEOTIDE SEQUENCE</scope>
    <source>
        <strain evidence="1">CL356</strain>
    </source>
</reference>
<evidence type="ECO:0000313" key="2">
    <source>
        <dbReference type="Proteomes" id="UP000789525"/>
    </source>
</evidence>
<keyword evidence="2" id="KW-1185">Reference proteome</keyword>
<protein>
    <submittedName>
        <fullName evidence="1">9214_t:CDS:1</fullName>
    </submittedName>
</protein>
<proteinExistence type="predicted"/>
<evidence type="ECO:0000313" key="1">
    <source>
        <dbReference type="EMBL" id="CAG8766371.1"/>
    </source>
</evidence>
<sequence>MEVAVFGSSNGFASNVGVEANGFSVNLPVITLRFYMISQILGKPTHLFWVLEDKGQSWVQVIETWLYHNQAGHTLEKAKGELAANGARSYFSRS</sequence>
<dbReference type="EMBL" id="CAJVPT010062073">
    <property type="protein sequence ID" value="CAG8766371.1"/>
    <property type="molecule type" value="Genomic_DNA"/>
</dbReference>
<accession>A0ACA9QVR4</accession>
<comment type="caution">
    <text evidence="1">The sequence shown here is derived from an EMBL/GenBank/DDBJ whole genome shotgun (WGS) entry which is preliminary data.</text>
</comment>
<organism evidence="1 2">
    <name type="scientific">Acaulospora colombiana</name>
    <dbReference type="NCBI Taxonomy" id="27376"/>
    <lineage>
        <taxon>Eukaryota</taxon>
        <taxon>Fungi</taxon>
        <taxon>Fungi incertae sedis</taxon>
        <taxon>Mucoromycota</taxon>
        <taxon>Glomeromycotina</taxon>
        <taxon>Glomeromycetes</taxon>
        <taxon>Diversisporales</taxon>
        <taxon>Acaulosporaceae</taxon>
        <taxon>Acaulospora</taxon>
    </lineage>
</organism>
<name>A0ACA9QVR4_9GLOM</name>
<dbReference type="Proteomes" id="UP000789525">
    <property type="component" value="Unassembled WGS sequence"/>
</dbReference>
<gene>
    <name evidence="1" type="ORF">ACOLOM_LOCUS13474</name>
</gene>